<reference evidence="1 2" key="2">
    <citation type="submission" date="2010-03" db="EMBL/GenBank/DDBJ databases">
        <authorList>
            <person name="Payne S.H."/>
            <person name="Sutton G.G."/>
        </authorList>
    </citation>
    <scope>NUCLEOTIDE SEQUENCE [LARGE SCALE GENOMIC DNA]</scope>
    <source>
        <strain evidence="1 2">IP275</strain>
    </source>
</reference>
<evidence type="ECO:0000313" key="2">
    <source>
        <dbReference type="Proteomes" id="UP000004430"/>
    </source>
</evidence>
<dbReference type="Proteomes" id="UP000004430">
    <property type="component" value="Unassembled WGS sequence"/>
</dbReference>
<evidence type="ECO:0000313" key="1">
    <source>
        <dbReference type="EMBL" id="EDR34180.1"/>
    </source>
</evidence>
<proteinExistence type="predicted"/>
<sequence length="44" mass="5206">MPEDIYWLKRSVRLPKFYDSFDLRRPTGEGRSPLMAHNVITQAL</sequence>
<protein>
    <submittedName>
        <fullName evidence="1">Uncharacterized protein</fullName>
    </submittedName>
</protein>
<gene>
    <name evidence="1" type="ORF">YPIP275_3300</name>
</gene>
<comment type="caution">
    <text evidence="1">The sequence shown here is derived from an EMBL/GenBank/DDBJ whole genome shotgun (WGS) entry which is preliminary data.</text>
</comment>
<dbReference type="AlphaFoldDB" id="A0AAV3BLQ7"/>
<name>A0AAV3BLQ7_YERPE</name>
<dbReference type="EMBL" id="AAOS02000003">
    <property type="protein sequence ID" value="EDR34180.1"/>
    <property type="molecule type" value="Genomic_DNA"/>
</dbReference>
<accession>A0AAV3BLQ7</accession>
<reference evidence="1 2" key="1">
    <citation type="submission" date="2008-01" db="EMBL/GenBank/DDBJ databases">
        <title>Yersinia pestis Strain IP275 project at JCVI/TIGR.</title>
        <authorList>
            <person name="Ravel J."/>
            <person name="Eppinger M."/>
            <person name="Fricke W.F."/>
            <person name="Rosovitz M."/>
            <person name="Lindler L.E."/>
            <person name="Bearden S."/>
            <person name="Shriefer M."/>
        </authorList>
    </citation>
    <scope>NUCLEOTIDE SEQUENCE [LARGE SCALE GENOMIC DNA]</scope>
    <source>
        <strain evidence="1 2">IP275</strain>
    </source>
</reference>
<organism evidence="1 2">
    <name type="scientific">Yersinia pestis biovar Orientalis str. IP275</name>
    <dbReference type="NCBI Taxonomy" id="373665"/>
    <lineage>
        <taxon>Bacteria</taxon>
        <taxon>Pseudomonadati</taxon>
        <taxon>Pseudomonadota</taxon>
        <taxon>Gammaproteobacteria</taxon>
        <taxon>Enterobacterales</taxon>
        <taxon>Yersiniaceae</taxon>
        <taxon>Yersinia</taxon>
    </lineage>
</organism>